<dbReference type="STRING" id="1182545.A0A072NZC7"/>
<dbReference type="Pfam" id="PF21405">
    <property type="entry name" value="AMG1_II"/>
    <property type="match status" value="1"/>
</dbReference>
<evidence type="ECO:0000256" key="17">
    <source>
        <dbReference type="PIRSR" id="PIRSR016408-3"/>
    </source>
</evidence>
<evidence type="ECO:0000256" key="6">
    <source>
        <dbReference type="ARBA" id="ARBA00022723"/>
    </source>
</evidence>
<accession>A0A072NZC7</accession>
<evidence type="ECO:0000256" key="11">
    <source>
        <dbReference type="ARBA" id="ARBA00031926"/>
    </source>
</evidence>
<feature type="domain" description="Alpha-D-phosphohexomutase alpha/beta/alpha" evidence="19">
    <location>
        <begin position="61"/>
        <end position="108"/>
    </location>
</feature>
<feature type="binding site" evidence="16">
    <location>
        <position position="536"/>
    </location>
    <ligand>
        <name>substrate</name>
    </ligand>
</feature>
<feature type="binding site" evidence="17">
    <location>
        <position position="310"/>
    </location>
    <ligand>
        <name>Mg(2+)</name>
        <dbReference type="ChEBI" id="CHEBI:18420"/>
    </ligand>
</feature>
<organism evidence="22 23">
    <name type="scientific">Exophiala aquamarina CBS 119918</name>
    <dbReference type="NCBI Taxonomy" id="1182545"/>
    <lineage>
        <taxon>Eukaryota</taxon>
        <taxon>Fungi</taxon>
        <taxon>Dikarya</taxon>
        <taxon>Ascomycota</taxon>
        <taxon>Pezizomycotina</taxon>
        <taxon>Eurotiomycetes</taxon>
        <taxon>Chaetothyriomycetidae</taxon>
        <taxon>Chaetothyriales</taxon>
        <taxon>Herpotrichiellaceae</taxon>
        <taxon>Exophiala</taxon>
    </lineage>
</organism>
<keyword evidence="9" id="KW-0119">Carbohydrate metabolism</keyword>
<keyword evidence="7 14" id="KW-0460">Magnesium</keyword>
<dbReference type="UniPathway" id="UPA00113">
    <property type="reaction ID" value="UER00530"/>
</dbReference>
<evidence type="ECO:0000256" key="14">
    <source>
        <dbReference type="PIRNR" id="PIRNR016408"/>
    </source>
</evidence>
<dbReference type="PANTHER" id="PTHR45955">
    <property type="entry name" value="PHOSPHOACETYLGLUCOSAMINE MUTASE"/>
    <property type="match status" value="1"/>
</dbReference>
<dbReference type="FunFam" id="3.30.310.50:FF:000003">
    <property type="entry name" value="Phosphoacetylglucosamine mutase"/>
    <property type="match status" value="1"/>
</dbReference>
<dbReference type="InterPro" id="IPR049023">
    <property type="entry name" value="AMG1_II"/>
</dbReference>
<dbReference type="InterPro" id="IPR016055">
    <property type="entry name" value="A-D-PHexomutase_a/b/a-I/II/III"/>
</dbReference>
<dbReference type="GO" id="GO:0000287">
    <property type="term" value="F:magnesium ion binding"/>
    <property type="evidence" value="ECO:0007669"/>
    <property type="project" value="InterPro"/>
</dbReference>
<dbReference type="Proteomes" id="UP000027920">
    <property type="component" value="Unassembled WGS sequence"/>
</dbReference>
<evidence type="ECO:0000256" key="5">
    <source>
        <dbReference type="ARBA" id="ARBA00022553"/>
    </source>
</evidence>
<dbReference type="PIRSF" id="PIRSF016408">
    <property type="entry name" value="PAGM"/>
    <property type="match status" value="1"/>
</dbReference>
<evidence type="ECO:0000256" key="4">
    <source>
        <dbReference type="ARBA" id="ARBA00012731"/>
    </source>
</evidence>
<evidence type="ECO:0000256" key="2">
    <source>
        <dbReference type="ARBA" id="ARBA00004865"/>
    </source>
</evidence>
<feature type="domain" description="Phosphoacetylglucosamine mutase AMG1" evidence="21">
    <location>
        <begin position="218"/>
        <end position="313"/>
    </location>
</feature>
<dbReference type="EC" id="5.4.2.3" evidence="4 14"/>
<proteinExistence type="inferred from homology"/>
<comment type="cofactor">
    <cofactor evidence="14 17">
        <name>Mg(2+)</name>
        <dbReference type="ChEBI" id="CHEBI:18420"/>
    </cofactor>
    <text evidence="14 17">Binds 1 Mg(2+) ion per subunit.</text>
</comment>
<evidence type="ECO:0000256" key="15">
    <source>
        <dbReference type="PIRSR" id="PIRSR016408-1"/>
    </source>
</evidence>
<evidence type="ECO:0000259" key="19">
    <source>
        <dbReference type="Pfam" id="PF02878"/>
    </source>
</evidence>
<dbReference type="PROSITE" id="PS00710">
    <property type="entry name" value="PGM_PMM"/>
    <property type="match status" value="1"/>
</dbReference>
<evidence type="ECO:0000256" key="10">
    <source>
        <dbReference type="ARBA" id="ARBA00023316"/>
    </source>
</evidence>
<evidence type="ECO:0000256" key="9">
    <source>
        <dbReference type="ARBA" id="ARBA00023277"/>
    </source>
</evidence>
<dbReference type="VEuPathDB" id="FungiDB:A1O9_11604"/>
<feature type="domain" description="Alpha-D-phosphohexomutase alpha/beta/alpha" evidence="19">
    <location>
        <begin position="143"/>
        <end position="198"/>
    </location>
</feature>
<dbReference type="GO" id="GO:0005975">
    <property type="term" value="P:carbohydrate metabolic process"/>
    <property type="evidence" value="ECO:0007669"/>
    <property type="project" value="InterPro"/>
</dbReference>
<dbReference type="FunFam" id="3.40.120.10:FF:000023">
    <property type="entry name" value="Phosphoacetylglucosamine mutase"/>
    <property type="match status" value="1"/>
</dbReference>
<protein>
    <recommendedName>
        <fullName evidence="4 14">Phosphoacetylglucosamine mutase</fullName>
        <shortName evidence="14">PAGM</shortName>
        <ecNumber evidence="4 14">5.4.2.3</ecNumber>
    </recommendedName>
    <alternativeName>
        <fullName evidence="12 14">Acetylglucosamine phosphomutase</fullName>
    </alternativeName>
    <alternativeName>
        <fullName evidence="11 14">N-acetylglucosamine-phosphate mutase</fullName>
    </alternativeName>
</protein>
<evidence type="ECO:0000259" key="20">
    <source>
        <dbReference type="Pfam" id="PF21404"/>
    </source>
</evidence>
<name>A0A072NZC7_9EURO</name>
<dbReference type="InterPro" id="IPR036900">
    <property type="entry name" value="A-D-PHexomutase_C_sf"/>
</dbReference>
<keyword evidence="23" id="KW-1185">Reference proteome</keyword>
<evidence type="ECO:0000313" key="23">
    <source>
        <dbReference type="Proteomes" id="UP000027920"/>
    </source>
</evidence>
<evidence type="ECO:0000256" key="7">
    <source>
        <dbReference type="ARBA" id="ARBA00022842"/>
    </source>
</evidence>
<evidence type="ECO:0000256" key="3">
    <source>
        <dbReference type="ARBA" id="ARBA00010231"/>
    </source>
</evidence>
<evidence type="ECO:0000256" key="8">
    <source>
        <dbReference type="ARBA" id="ARBA00023235"/>
    </source>
</evidence>
<dbReference type="Pfam" id="PF02878">
    <property type="entry name" value="PGM_PMM_I"/>
    <property type="match status" value="2"/>
</dbReference>
<dbReference type="FunFam" id="3.40.120.10:FF:000013">
    <property type="entry name" value="Phosphoacetylglucosamine mutase"/>
    <property type="match status" value="1"/>
</dbReference>
<feature type="binding site" evidence="16">
    <location>
        <begin position="527"/>
        <end position="531"/>
    </location>
    <ligand>
        <name>substrate</name>
    </ligand>
</feature>
<dbReference type="HOGENOM" id="CLU_022890_1_0_1"/>
<feature type="active site" description="Phosphoserine intermediate" evidence="15">
    <location>
        <position position="86"/>
    </location>
</feature>
<dbReference type="SUPFAM" id="SSF55957">
    <property type="entry name" value="Phosphoglucomutase, C-terminal domain"/>
    <property type="match status" value="1"/>
</dbReference>
<dbReference type="GO" id="GO:0071555">
    <property type="term" value="P:cell wall organization"/>
    <property type="evidence" value="ECO:0007669"/>
    <property type="project" value="UniProtKB-KW"/>
</dbReference>
<evidence type="ECO:0000256" key="16">
    <source>
        <dbReference type="PIRSR" id="PIRSR016408-2"/>
    </source>
</evidence>
<dbReference type="InterPro" id="IPR005844">
    <property type="entry name" value="A-D-PHexomutase_a/b/a-I"/>
</dbReference>
<comment type="pathway">
    <text evidence="2 14">Nucleotide-sugar biosynthesis; UDP-N-acetyl-alpha-D-glucosamine biosynthesis; N-acetyl-alpha-D-glucosamine 1-phosphate from alpha-D-glucosamine 6-phosphate (route I): step 2/2.</text>
</comment>
<feature type="binding site" description="via phosphate group" evidence="17">
    <location>
        <position position="86"/>
    </location>
    <ligand>
        <name>Mg(2+)</name>
        <dbReference type="ChEBI" id="CHEBI:18420"/>
    </ligand>
</feature>
<comment type="similarity">
    <text evidence="3 14">Belongs to the phosphohexose mutase family.</text>
</comment>
<dbReference type="OrthoDB" id="1928at2759"/>
<evidence type="ECO:0000313" key="22">
    <source>
        <dbReference type="EMBL" id="KEF52363.1"/>
    </source>
</evidence>
<dbReference type="InterPro" id="IPR016066">
    <property type="entry name" value="A-D-PHexomutase_CS"/>
</dbReference>
<dbReference type="EMBL" id="AMGV01000018">
    <property type="protein sequence ID" value="KEF52363.1"/>
    <property type="molecule type" value="Genomic_DNA"/>
</dbReference>
<dbReference type="AlphaFoldDB" id="A0A072NZC7"/>
<dbReference type="InterPro" id="IPR016657">
    <property type="entry name" value="PAGM"/>
</dbReference>
<evidence type="ECO:0000259" key="18">
    <source>
        <dbReference type="Pfam" id="PF00408"/>
    </source>
</evidence>
<dbReference type="PANTHER" id="PTHR45955:SF1">
    <property type="entry name" value="PHOSPHOACETYLGLUCOSAMINE MUTASE"/>
    <property type="match status" value="1"/>
</dbReference>
<dbReference type="Gene3D" id="3.30.310.50">
    <property type="entry name" value="Alpha-D-phosphohexomutase, C-terminal domain"/>
    <property type="match status" value="1"/>
</dbReference>
<evidence type="ECO:0000256" key="13">
    <source>
        <dbReference type="ARBA" id="ARBA00059527"/>
    </source>
</evidence>
<dbReference type="RefSeq" id="XP_013254953.1">
    <property type="nucleotide sequence ID" value="XM_013399499.1"/>
</dbReference>
<keyword evidence="6 14" id="KW-0479">Metal-binding</keyword>
<feature type="domain" description="Phosphoacetylglucosamine mutase AMG1" evidence="20">
    <location>
        <begin position="327"/>
        <end position="466"/>
    </location>
</feature>
<dbReference type="CDD" id="cd03086">
    <property type="entry name" value="PGM3"/>
    <property type="match status" value="1"/>
</dbReference>
<evidence type="ECO:0000256" key="1">
    <source>
        <dbReference type="ARBA" id="ARBA00000558"/>
    </source>
</evidence>
<dbReference type="GeneID" id="25286501"/>
<feature type="binding site" evidence="17">
    <location>
        <position position="308"/>
    </location>
    <ligand>
        <name>Mg(2+)</name>
        <dbReference type="ChEBI" id="CHEBI:18420"/>
    </ligand>
</feature>
<comment type="function">
    <text evidence="13 14">Catalyzes the conversion of GlcNAc-6-P into GlcNAc-1-P during the synthesis of uridine diphosphate/UDP-GlcNAc, which is a biosynthetic precursor of chitin and also supplies the amino sugars for N-linked oligosaccharides of glycoproteins.</text>
</comment>
<keyword evidence="8 14" id="KW-0413">Isomerase</keyword>
<dbReference type="InterPro" id="IPR049022">
    <property type="entry name" value="AMG1_III"/>
</dbReference>
<feature type="domain" description="Alpha-D-phosphohexomutase C-terminal" evidence="18">
    <location>
        <begin position="482"/>
        <end position="556"/>
    </location>
</feature>
<gene>
    <name evidence="22" type="ORF">A1O9_11604</name>
</gene>
<dbReference type="GO" id="GO:0006048">
    <property type="term" value="P:UDP-N-acetylglucosamine biosynthetic process"/>
    <property type="evidence" value="ECO:0007669"/>
    <property type="project" value="UniProtKB-UniRule"/>
</dbReference>
<dbReference type="GO" id="GO:0004610">
    <property type="term" value="F:phosphoacetylglucosamine mutase activity"/>
    <property type="evidence" value="ECO:0007669"/>
    <property type="project" value="UniProtKB-UniRule"/>
</dbReference>
<keyword evidence="5" id="KW-0597">Phosphoprotein</keyword>
<dbReference type="InterPro" id="IPR005843">
    <property type="entry name" value="A-D-PHexomutase_C"/>
</dbReference>
<comment type="catalytic activity">
    <reaction evidence="1 14">
        <text>N-acetyl-alpha-D-glucosamine 1-phosphate = N-acetyl-D-glucosamine 6-phosphate</text>
        <dbReference type="Rhea" id="RHEA:23804"/>
        <dbReference type="ChEBI" id="CHEBI:57513"/>
        <dbReference type="ChEBI" id="CHEBI:57776"/>
        <dbReference type="EC" id="5.4.2.3"/>
    </reaction>
</comment>
<feature type="binding site" evidence="16">
    <location>
        <begin position="402"/>
        <end position="404"/>
    </location>
    <ligand>
        <name>substrate</name>
    </ligand>
</feature>
<sequence length="563" mass="61840">MAYTNPRDSVFNQPKPVVHLPQDLLAAIAKGAEPYEIPAGRKYEYGTAGRDCSNAGLDHVMYTVGLIAAIRSKKRNATIGIMITASHNPADDNGVKLVDPMGDMLEQSWEGYATTLANTRNDQLAKAYEDLTNETLVDEIRQLHERPAKVVFARDTRASGPYLVTALKAALDAAKVEYKDEGILTTPQLHYIVRAINTLGSPYEFGPPSEEGYYKKMASAFKVLMHGRTIHGTVTVDCANGVGGPKLREMIKYLPTAKEGGIDIKVVNDDVVKPEALNFEANYVKTKQRGPPSSNAKPGDRCCSLDGDADRVVYYYTDEQNTFHLLDGDRIATLGAVFLADMTRVAGIDQKLKIGIVQTAYANGAATEYVEKVLKLPVTVTPTGVKHLHHAAARYDIGVYFEANGHGTVLFSDNAIKVIRESEPKSPGQKHALESLRACIDLINQAVGDAISDMLFAEVVLAHKSWTPENWRNTYIDLPNRLVRVEVADRSIFKATDAERKLESPKGAQEEIDKLCHMYVKGRAFARASGTEDAVRVYAEAHSKIESEKLASQVTEVIRKYGA</sequence>
<dbReference type="Pfam" id="PF21404">
    <property type="entry name" value="AMG1_III"/>
    <property type="match status" value="1"/>
</dbReference>
<dbReference type="Gene3D" id="3.40.120.10">
    <property type="entry name" value="Alpha-D-Glucose-1,6-Bisphosphate, subunit A, domain 3"/>
    <property type="match status" value="2"/>
</dbReference>
<evidence type="ECO:0000259" key="21">
    <source>
        <dbReference type="Pfam" id="PF21405"/>
    </source>
</evidence>
<dbReference type="Pfam" id="PF00408">
    <property type="entry name" value="PGM_PMM_IV"/>
    <property type="match status" value="1"/>
</dbReference>
<evidence type="ECO:0000256" key="12">
    <source>
        <dbReference type="ARBA" id="ARBA00032065"/>
    </source>
</evidence>
<comment type="caution">
    <text evidence="22">The sequence shown here is derived from an EMBL/GenBank/DDBJ whole genome shotgun (WGS) entry which is preliminary data.</text>
</comment>
<reference evidence="22 23" key="1">
    <citation type="submission" date="2013-03" db="EMBL/GenBank/DDBJ databases">
        <title>The Genome Sequence of Exophiala aquamarina CBS 119918.</title>
        <authorList>
            <consortium name="The Broad Institute Genomics Platform"/>
            <person name="Cuomo C."/>
            <person name="de Hoog S."/>
            <person name="Gorbushina A."/>
            <person name="Walker B."/>
            <person name="Young S.K."/>
            <person name="Zeng Q."/>
            <person name="Gargeya S."/>
            <person name="Fitzgerald M."/>
            <person name="Haas B."/>
            <person name="Abouelleil A."/>
            <person name="Allen A.W."/>
            <person name="Alvarado L."/>
            <person name="Arachchi H.M."/>
            <person name="Berlin A.M."/>
            <person name="Chapman S.B."/>
            <person name="Gainer-Dewar J."/>
            <person name="Goldberg J."/>
            <person name="Griggs A."/>
            <person name="Gujja S."/>
            <person name="Hansen M."/>
            <person name="Howarth C."/>
            <person name="Imamovic A."/>
            <person name="Ireland A."/>
            <person name="Larimer J."/>
            <person name="McCowan C."/>
            <person name="Murphy C."/>
            <person name="Pearson M."/>
            <person name="Poon T.W."/>
            <person name="Priest M."/>
            <person name="Roberts A."/>
            <person name="Saif S."/>
            <person name="Shea T."/>
            <person name="Sisk P."/>
            <person name="Sykes S."/>
            <person name="Wortman J."/>
            <person name="Nusbaum C."/>
            <person name="Birren B."/>
        </authorList>
    </citation>
    <scope>NUCLEOTIDE SEQUENCE [LARGE SCALE GENOMIC DNA]</scope>
    <source>
        <strain evidence="22 23">CBS 119918</strain>
    </source>
</reference>
<keyword evidence="10" id="KW-0961">Cell wall biogenesis/degradation</keyword>
<feature type="binding site" evidence="17">
    <location>
        <position position="306"/>
    </location>
    <ligand>
        <name>Mg(2+)</name>
        <dbReference type="ChEBI" id="CHEBI:18420"/>
    </ligand>
</feature>
<dbReference type="SUPFAM" id="SSF53738">
    <property type="entry name" value="Phosphoglucomutase, first 3 domains"/>
    <property type="match status" value="2"/>
</dbReference>